<dbReference type="Proteomes" id="UP000593573">
    <property type="component" value="Unassembled WGS sequence"/>
</dbReference>
<accession>A0A7J8V272</accession>
<comment type="caution">
    <text evidence="1">The sequence shown here is derived from an EMBL/GenBank/DDBJ whole genome shotgun (WGS) entry which is preliminary data.</text>
</comment>
<organism evidence="1 2">
    <name type="scientific">Gossypium klotzschianum</name>
    <dbReference type="NCBI Taxonomy" id="34286"/>
    <lineage>
        <taxon>Eukaryota</taxon>
        <taxon>Viridiplantae</taxon>
        <taxon>Streptophyta</taxon>
        <taxon>Embryophyta</taxon>
        <taxon>Tracheophyta</taxon>
        <taxon>Spermatophyta</taxon>
        <taxon>Magnoliopsida</taxon>
        <taxon>eudicotyledons</taxon>
        <taxon>Gunneridae</taxon>
        <taxon>Pentapetalae</taxon>
        <taxon>rosids</taxon>
        <taxon>malvids</taxon>
        <taxon>Malvales</taxon>
        <taxon>Malvaceae</taxon>
        <taxon>Malvoideae</taxon>
        <taxon>Gossypium</taxon>
    </lineage>
</organism>
<dbReference type="AlphaFoldDB" id="A0A7J8V272"/>
<proteinExistence type="predicted"/>
<keyword evidence="2" id="KW-1185">Reference proteome</keyword>
<evidence type="ECO:0000313" key="2">
    <source>
        <dbReference type="Proteomes" id="UP000593573"/>
    </source>
</evidence>
<reference evidence="1 2" key="1">
    <citation type="journal article" date="2019" name="Genome Biol. Evol.">
        <title>Insights into the evolution of the New World diploid cottons (Gossypium, subgenus Houzingenia) based on genome sequencing.</title>
        <authorList>
            <person name="Grover C.E."/>
            <person name="Arick M.A. 2nd"/>
            <person name="Thrash A."/>
            <person name="Conover J.L."/>
            <person name="Sanders W.S."/>
            <person name="Peterson D.G."/>
            <person name="Frelichowski J.E."/>
            <person name="Scheffler J.A."/>
            <person name="Scheffler B.E."/>
            <person name="Wendel J.F."/>
        </authorList>
    </citation>
    <scope>NUCLEOTIDE SEQUENCE [LARGE SCALE GENOMIC DNA]</scope>
    <source>
        <strain evidence="1">57</strain>
        <tissue evidence="1">Leaf</tissue>
    </source>
</reference>
<name>A0A7J8V272_9ROSI</name>
<gene>
    <name evidence="1" type="ORF">Goklo_009211</name>
</gene>
<evidence type="ECO:0000313" key="1">
    <source>
        <dbReference type="EMBL" id="MBA0656886.1"/>
    </source>
</evidence>
<sequence>MCRDISILPLIQKCKLRVLRPCLIPPPAKRHLHQGPQREFSVCSSSGLPIPSEMERATEKVKNKEFADVDSDAMGGGWMMIYLHGDDVEINMDGTYPDICFSEGVHDLINQSMKQTVVVKLLIGYRGPRGRLKSFWDREPRGL</sequence>
<protein>
    <submittedName>
        <fullName evidence="1">Uncharacterized protein</fullName>
    </submittedName>
</protein>
<dbReference type="OrthoDB" id="1002138at2759"/>
<dbReference type="EMBL" id="JABFAB010000008">
    <property type="protein sequence ID" value="MBA0656886.1"/>
    <property type="molecule type" value="Genomic_DNA"/>
</dbReference>